<organism evidence="1 2">
    <name type="scientific">Haloferula chungangensis</name>
    <dbReference type="NCBI Taxonomy" id="1048331"/>
    <lineage>
        <taxon>Bacteria</taxon>
        <taxon>Pseudomonadati</taxon>
        <taxon>Verrucomicrobiota</taxon>
        <taxon>Verrucomicrobiia</taxon>
        <taxon>Verrucomicrobiales</taxon>
        <taxon>Verrucomicrobiaceae</taxon>
        <taxon>Haloferula</taxon>
    </lineage>
</organism>
<proteinExistence type="predicted"/>
<evidence type="ECO:0000313" key="1">
    <source>
        <dbReference type="EMBL" id="MFC7336294.1"/>
    </source>
</evidence>
<dbReference type="NCBIfam" id="NF033819">
    <property type="entry name" value="IS66_TnpB"/>
    <property type="match status" value="1"/>
</dbReference>
<dbReference type="Proteomes" id="UP001596472">
    <property type="component" value="Unassembled WGS sequence"/>
</dbReference>
<dbReference type="Pfam" id="PF05717">
    <property type="entry name" value="TnpB_IS66"/>
    <property type="match status" value="1"/>
</dbReference>
<accession>A0ABW2L3K3</accession>
<keyword evidence="2" id="KW-1185">Reference proteome</keyword>
<comment type="caution">
    <text evidence="1">The sequence shown here is derived from an EMBL/GenBank/DDBJ whole genome shotgun (WGS) entry which is preliminary data.</text>
</comment>
<dbReference type="InterPro" id="IPR008878">
    <property type="entry name" value="Transposase_IS66_Orf2"/>
</dbReference>
<evidence type="ECO:0000313" key="2">
    <source>
        <dbReference type="Proteomes" id="UP001596472"/>
    </source>
</evidence>
<dbReference type="EMBL" id="JBHTBS010000001">
    <property type="protein sequence ID" value="MFC7336294.1"/>
    <property type="molecule type" value="Genomic_DNA"/>
</dbReference>
<sequence length="145" mass="16360">MKPPLLPLSSKRSVSAGRVTGDFNGNLKVYVALKPCDMRKSFNGLSEIARHTIGIDPASGAAFLFTNKRRNLIKILYFDKTGYWCVAKRLERGTFSRPEDIEEGREKLILRPTALAVLTDGIDLRDGRRRPWYGSPLFPKKSYDA</sequence>
<reference evidence="2" key="1">
    <citation type="journal article" date="2019" name="Int. J. Syst. Evol. Microbiol.">
        <title>The Global Catalogue of Microorganisms (GCM) 10K type strain sequencing project: providing services to taxonomists for standard genome sequencing and annotation.</title>
        <authorList>
            <consortium name="The Broad Institute Genomics Platform"/>
            <consortium name="The Broad Institute Genome Sequencing Center for Infectious Disease"/>
            <person name="Wu L."/>
            <person name="Ma J."/>
        </authorList>
    </citation>
    <scope>NUCLEOTIDE SEQUENCE [LARGE SCALE GENOMIC DNA]</scope>
    <source>
        <strain evidence="2">CGMCC 4.1467</strain>
    </source>
</reference>
<name>A0ABW2L3K3_9BACT</name>
<protein>
    <submittedName>
        <fullName evidence="1">IS66 family insertion sequence element accessory protein TnpB</fullName>
    </submittedName>
</protein>
<dbReference type="RefSeq" id="WP_379709409.1">
    <property type="nucleotide sequence ID" value="NZ_JBHTBS010000001.1"/>
</dbReference>
<dbReference type="PANTHER" id="PTHR36455">
    <property type="match status" value="1"/>
</dbReference>
<gene>
    <name evidence="1" type="primary">tnpB</name>
    <name evidence="1" type="ORF">ACFQY0_03825</name>
</gene>
<dbReference type="PANTHER" id="PTHR36455:SF1">
    <property type="entry name" value="BLR8292 PROTEIN"/>
    <property type="match status" value="1"/>
</dbReference>